<comment type="caution">
    <text evidence="2">The sequence shown here is derived from an EMBL/GenBank/DDBJ whole genome shotgun (WGS) entry which is preliminary data.</text>
</comment>
<reference evidence="2" key="2">
    <citation type="journal article" date="2023" name="IMA Fungus">
        <title>Comparative genomic study of the Penicillium genus elucidates a diverse pangenome and 15 lateral gene transfer events.</title>
        <authorList>
            <person name="Petersen C."/>
            <person name="Sorensen T."/>
            <person name="Nielsen M.R."/>
            <person name="Sondergaard T.E."/>
            <person name="Sorensen J.L."/>
            <person name="Fitzpatrick D.A."/>
            <person name="Frisvad J.C."/>
            <person name="Nielsen K.L."/>
        </authorList>
    </citation>
    <scope>NUCLEOTIDE SEQUENCE</scope>
    <source>
        <strain evidence="2">IBT 29677</strain>
    </source>
</reference>
<name>A0A9W9WAR8_9EURO</name>
<feature type="region of interest" description="Disordered" evidence="1">
    <location>
        <begin position="106"/>
        <end position="129"/>
    </location>
</feature>
<accession>A0A9W9WAR8</accession>
<dbReference type="OrthoDB" id="4359435at2759"/>
<dbReference type="AlphaFoldDB" id="A0A9W9WAR8"/>
<sequence>MKPLGVIAERLQDPIPLIGFDGRPADPVTHVTHLTLTIQGFRQVSAQFMITGLGHRQAIIGRPWFEETGALLDCKNRRIIMPDEPSLTDIVKTGLEQKIPLQILRPPLSESHQADADRLTHTKRIRQGR</sequence>
<dbReference type="GeneID" id="81364132"/>
<organism evidence="2 3">
    <name type="scientific">Penicillium cosmopolitanum</name>
    <dbReference type="NCBI Taxonomy" id="1131564"/>
    <lineage>
        <taxon>Eukaryota</taxon>
        <taxon>Fungi</taxon>
        <taxon>Dikarya</taxon>
        <taxon>Ascomycota</taxon>
        <taxon>Pezizomycotina</taxon>
        <taxon>Eurotiomycetes</taxon>
        <taxon>Eurotiomycetidae</taxon>
        <taxon>Eurotiales</taxon>
        <taxon>Aspergillaceae</taxon>
        <taxon>Penicillium</taxon>
    </lineage>
</organism>
<evidence type="ECO:0000313" key="2">
    <source>
        <dbReference type="EMBL" id="KAJ5413888.1"/>
    </source>
</evidence>
<dbReference type="Proteomes" id="UP001147747">
    <property type="component" value="Unassembled WGS sequence"/>
</dbReference>
<dbReference type="EMBL" id="JAPZBU010000003">
    <property type="protein sequence ID" value="KAJ5413888.1"/>
    <property type="molecule type" value="Genomic_DNA"/>
</dbReference>
<dbReference type="CDD" id="cd00303">
    <property type="entry name" value="retropepsin_like"/>
    <property type="match status" value="1"/>
</dbReference>
<dbReference type="RefSeq" id="XP_056493734.1">
    <property type="nucleotide sequence ID" value="XM_056625152.1"/>
</dbReference>
<evidence type="ECO:0000313" key="3">
    <source>
        <dbReference type="Proteomes" id="UP001147747"/>
    </source>
</evidence>
<proteinExistence type="predicted"/>
<dbReference type="Gene3D" id="2.40.70.10">
    <property type="entry name" value="Acid Proteases"/>
    <property type="match status" value="1"/>
</dbReference>
<reference evidence="2" key="1">
    <citation type="submission" date="2022-12" db="EMBL/GenBank/DDBJ databases">
        <authorList>
            <person name="Petersen C."/>
        </authorList>
    </citation>
    <scope>NUCLEOTIDE SEQUENCE</scope>
    <source>
        <strain evidence="2">IBT 29677</strain>
    </source>
</reference>
<keyword evidence="3" id="KW-1185">Reference proteome</keyword>
<protein>
    <submittedName>
        <fullName evidence="2">Retrovirus polyprotein</fullName>
    </submittedName>
</protein>
<dbReference type="InterPro" id="IPR021109">
    <property type="entry name" value="Peptidase_aspartic_dom_sf"/>
</dbReference>
<evidence type="ECO:0000256" key="1">
    <source>
        <dbReference type="SAM" id="MobiDB-lite"/>
    </source>
</evidence>
<gene>
    <name evidence="2" type="ORF">N7509_000515</name>
</gene>